<name>A0AC35GNQ3_9BILA</name>
<protein>
    <submittedName>
        <fullName evidence="2">Uncharacterized protein</fullName>
    </submittedName>
</protein>
<proteinExistence type="predicted"/>
<dbReference type="Proteomes" id="UP000887580">
    <property type="component" value="Unplaced"/>
</dbReference>
<evidence type="ECO:0000313" key="2">
    <source>
        <dbReference type="WBParaSite" id="PS1159_v2.g7190.t1"/>
    </source>
</evidence>
<reference evidence="2" key="1">
    <citation type="submission" date="2022-11" db="UniProtKB">
        <authorList>
            <consortium name="WormBaseParasite"/>
        </authorList>
    </citation>
    <scope>IDENTIFICATION</scope>
</reference>
<accession>A0AC35GNQ3</accession>
<evidence type="ECO:0000313" key="1">
    <source>
        <dbReference type="Proteomes" id="UP000887580"/>
    </source>
</evidence>
<dbReference type="WBParaSite" id="PS1159_v2.g7190.t1">
    <property type="protein sequence ID" value="PS1159_v2.g7190.t1"/>
    <property type="gene ID" value="PS1159_v2.g7190"/>
</dbReference>
<organism evidence="1 2">
    <name type="scientific">Panagrolaimus sp. PS1159</name>
    <dbReference type="NCBI Taxonomy" id="55785"/>
    <lineage>
        <taxon>Eukaryota</taxon>
        <taxon>Metazoa</taxon>
        <taxon>Ecdysozoa</taxon>
        <taxon>Nematoda</taxon>
        <taxon>Chromadorea</taxon>
        <taxon>Rhabditida</taxon>
        <taxon>Tylenchina</taxon>
        <taxon>Panagrolaimomorpha</taxon>
        <taxon>Panagrolaimoidea</taxon>
        <taxon>Panagrolaimidae</taxon>
        <taxon>Panagrolaimus</taxon>
    </lineage>
</organism>
<sequence length="495" mass="56157">MILDGSLLEAKKGEAFVREKERQINEEFMELTTKNCGNGKINPGPFIKRTLIIGRELFSLLLRDVAIEETARKAFEARVSRIQIETAKKAVERNKLQERVLILQTDCEVDLEQQRIIYDEINILQKRSESLDAQISMLTEWRKSLENQILAVRAAIKQRQKHVSDLSCSFSSPPESPLPPSSFKQAERNVDFEKVWHQTDDFLPAVEKEEALDEEKISYPSDSFSSPPQDSPPTTFHRTCKKINKNYSGFLEKVWNQKGNSSPSVQEEEDSFDEEETKIEFPRSSLMVREDINDFVSQKQSGSQLISVNSSKDYKTDSTLSTTSSVSASNLSLTTSSRDISSQYDSSSDSSNVSLCSTQSSASSQESLSSPRFEKIMDKIADLDKLVLSPSFSPIPSKHEPQKHAEKSGNDFSIHQKLSNQSPAAIKTRSTKELPVETKLPSKTEEYKIVEAVKEGEEKEEEDPNEYQMEVNAIYIFLFAVFALLIYRFIRIENV</sequence>